<evidence type="ECO:0000256" key="5">
    <source>
        <dbReference type="ARBA" id="ARBA00023163"/>
    </source>
</evidence>
<name>A0A1I5QCZ8_9BACT</name>
<dbReference type="InterPro" id="IPR013324">
    <property type="entry name" value="RNA_pol_sigma_r3/r4-like"/>
</dbReference>
<dbReference type="InterPro" id="IPR013325">
    <property type="entry name" value="RNA_pol_sigma_r2"/>
</dbReference>
<evidence type="ECO:0000256" key="1">
    <source>
        <dbReference type="ARBA" id="ARBA00010641"/>
    </source>
</evidence>
<dbReference type="Gene3D" id="1.10.10.10">
    <property type="entry name" value="Winged helix-like DNA-binding domain superfamily/Winged helix DNA-binding domain"/>
    <property type="match status" value="1"/>
</dbReference>
<evidence type="ECO:0000259" key="8">
    <source>
        <dbReference type="Pfam" id="PF08281"/>
    </source>
</evidence>
<evidence type="ECO:0000256" key="2">
    <source>
        <dbReference type="ARBA" id="ARBA00023015"/>
    </source>
</evidence>
<comment type="similarity">
    <text evidence="1 6">Belongs to the sigma-70 factor family. ECF subfamily.</text>
</comment>
<dbReference type="AlphaFoldDB" id="A0A1I5QCZ8"/>
<evidence type="ECO:0000256" key="6">
    <source>
        <dbReference type="RuleBase" id="RU000716"/>
    </source>
</evidence>
<feature type="domain" description="RNA polymerase sigma factor 70 region 4 type 2" evidence="8">
    <location>
        <begin position="88"/>
        <end position="139"/>
    </location>
</feature>
<dbReference type="GO" id="GO:0016987">
    <property type="term" value="F:sigma factor activity"/>
    <property type="evidence" value="ECO:0007669"/>
    <property type="project" value="UniProtKB-KW"/>
</dbReference>
<gene>
    <name evidence="9" type="ORF">SAMN04515674_103123</name>
</gene>
<keyword evidence="5 6" id="KW-0804">Transcription</keyword>
<accession>A0A1I5QCZ8</accession>
<keyword evidence="10" id="KW-1185">Reference proteome</keyword>
<dbReference type="InterPro" id="IPR036388">
    <property type="entry name" value="WH-like_DNA-bd_sf"/>
</dbReference>
<keyword evidence="2 6" id="KW-0805">Transcription regulation</keyword>
<evidence type="ECO:0000256" key="4">
    <source>
        <dbReference type="ARBA" id="ARBA00023125"/>
    </source>
</evidence>
<dbReference type="InterPro" id="IPR013249">
    <property type="entry name" value="RNA_pol_sigma70_r4_t2"/>
</dbReference>
<dbReference type="PANTHER" id="PTHR43133">
    <property type="entry name" value="RNA POLYMERASE ECF-TYPE SIGMA FACTO"/>
    <property type="match status" value="1"/>
</dbReference>
<dbReference type="PANTHER" id="PTHR43133:SF8">
    <property type="entry name" value="RNA POLYMERASE SIGMA FACTOR HI_1459-RELATED"/>
    <property type="match status" value="1"/>
</dbReference>
<feature type="domain" description="RNA polymerase sigma-70 region 2" evidence="7">
    <location>
        <begin position="2"/>
        <end position="59"/>
    </location>
</feature>
<dbReference type="PROSITE" id="PS01063">
    <property type="entry name" value="SIGMA70_ECF"/>
    <property type="match status" value="1"/>
</dbReference>
<keyword evidence="3 6" id="KW-0731">Sigma factor</keyword>
<evidence type="ECO:0000313" key="10">
    <source>
        <dbReference type="Proteomes" id="UP000199306"/>
    </source>
</evidence>
<organism evidence="9 10">
    <name type="scientific">Pseudarcicella hirudinis</name>
    <dbReference type="NCBI Taxonomy" id="1079859"/>
    <lineage>
        <taxon>Bacteria</taxon>
        <taxon>Pseudomonadati</taxon>
        <taxon>Bacteroidota</taxon>
        <taxon>Cytophagia</taxon>
        <taxon>Cytophagales</taxon>
        <taxon>Flectobacillaceae</taxon>
        <taxon>Pseudarcicella</taxon>
    </lineage>
</organism>
<dbReference type="GO" id="GO:0003677">
    <property type="term" value="F:DNA binding"/>
    <property type="evidence" value="ECO:0007669"/>
    <property type="project" value="UniProtKB-KW"/>
</dbReference>
<dbReference type="NCBIfam" id="TIGR02937">
    <property type="entry name" value="sigma70-ECF"/>
    <property type="match status" value="1"/>
</dbReference>
<dbReference type="Proteomes" id="UP000199306">
    <property type="component" value="Unassembled WGS sequence"/>
</dbReference>
<evidence type="ECO:0000259" key="7">
    <source>
        <dbReference type="Pfam" id="PF04542"/>
    </source>
</evidence>
<dbReference type="SUPFAM" id="SSF88946">
    <property type="entry name" value="Sigma2 domain of RNA polymerase sigma factors"/>
    <property type="match status" value="1"/>
</dbReference>
<dbReference type="InterPro" id="IPR039425">
    <property type="entry name" value="RNA_pol_sigma-70-like"/>
</dbReference>
<dbReference type="GO" id="GO:0006352">
    <property type="term" value="P:DNA-templated transcription initiation"/>
    <property type="evidence" value="ECO:0007669"/>
    <property type="project" value="InterPro"/>
</dbReference>
<evidence type="ECO:0000313" key="9">
    <source>
        <dbReference type="EMBL" id="SFP43921.1"/>
    </source>
</evidence>
<dbReference type="InterPro" id="IPR007627">
    <property type="entry name" value="RNA_pol_sigma70_r2"/>
</dbReference>
<dbReference type="InterPro" id="IPR014284">
    <property type="entry name" value="RNA_pol_sigma-70_dom"/>
</dbReference>
<proteinExistence type="inferred from homology"/>
<dbReference type="SUPFAM" id="SSF88659">
    <property type="entry name" value="Sigma3 and sigma4 domains of RNA polymerase sigma factors"/>
    <property type="match status" value="1"/>
</dbReference>
<dbReference type="Gene3D" id="1.10.1740.10">
    <property type="match status" value="1"/>
</dbReference>
<dbReference type="STRING" id="1079859.SAMN04515674_103123"/>
<keyword evidence="4 6" id="KW-0238">DNA-binding</keyword>
<dbReference type="CDD" id="cd06171">
    <property type="entry name" value="Sigma70_r4"/>
    <property type="match status" value="1"/>
</dbReference>
<sequence length="148" mass="17054">MFNVCMRILNHVGEAEDVLQEAFLDAFLKISDFRQTSTFGAWLKQIVVNRAINQLRQRKVELVDVADSGDFQDEDYVDEDDIDMNVAAVRTAIQQLPDGFRTVLSLYLLEGYDHEEIADILEIAESTSRTQYIRAKKRLLEILKKRGD</sequence>
<evidence type="ECO:0000256" key="3">
    <source>
        <dbReference type="ARBA" id="ARBA00023082"/>
    </source>
</evidence>
<dbReference type="Pfam" id="PF08281">
    <property type="entry name" value="Sigma70_r4_2"/>
    <property type="match status" value="1"/>
</dbReference>
<dbReference type="Pfam" id="PF04542">
    <property type="entry name" value="Sigma70_r2"/>
    <property type="match status" value="1"/>
</dbReference>
<dbReference type="EMBL" id="FOXH01000003">
    <property type="protein sequence ID" value="SFP43921.1"/>
    <property type="molecule type" value="Genomic_DNA"/>
</dbReference>
<protein>
    <recommendedName>
        <fullName evidence="6">RNA polymerase sigma factor</fullName>
    </recommendedName>
</protein>
<dbReference type="InterPro" id="IPR000838">
    <property type="entry name" value="RNA_pol_sigma70_ECF_CS"/>
</dbReference>
<reference evidence="9 10" key="1">
    <citation type="submission" date="2016-10" db="EMBL/GenBank/DDBJ databases">
        <authorList>
            <person name="de Groot N.N."/>
        </authorList>
    </citation>
    <scope>NUCLEOTIDE SEQUENCE [LARGE SCALE GENOMIC DNA]</scope>
    <source>
        <strain evidence="10">E92,LMG 26720,CCM 7988</strain>
    </source>
</reference>